<dbReference type="EMBL" id="JADPIE010000007">
    <property type="protein sequence ID" value="MBF8437805.1"/>
    <property type="molecule type" value="Genomic_DNA"/>
</dbReference>
<name>A0A931AW11_9FIRM</name>
<reference evidence="1" key="1">
    <citation type="submission" date="2020-11" db="EMBL/GenBank/DDBJ databases">
        <title>Halonatronomonas betainensis gen. nov., sp. nov. a novel haloalkaliphilic representative of the family Halanaerobiacae capable of betaine degradation.</title>
        <authorList>
            <person name="Boltyanskaya Y."/>
            <person name="Kevbrin V."/>
            <person name="Detkova E."/>
            <person name="Grouzdev D.S."/>
            <person name="Koziaeva V."/>
            <person name="Zhilina T."/>
        </authorList>
    </citation>
    <scope>NUCLEOTIDE SEQUENCE</scope>
    <source>
        <strain evidence="1">Z-7014</strain>
    </source>
</reference>
<organism evidence="1 2">
    <name type="scientific">Halonatronomonas betaini</name>
    <dbReference type="NCBI Taxonomy" id="2778430"/>
    <lineage>
        <taxon>Bacteria</taxon>
        <taxon>Bacillati</taxon>
        <taxon>Bacillota</taxon>
        <taxon>Clostridia</taxon>
        <taxon>Halanaerobiales</taxon>
        <taxon>Halarsenatibacteraceae</taxon>
        <taxon>Halonatronomonas</taxon>
    </lineage>
</organism>
<protein>
    <submittedName>
        <fullName evidence="1">Uncharacterized protein</fullName>
    </submittedName>
</protein>
<dbReference type="RefSeq" id="WP_270454826.1">
    <property type="nucleotide sequence ID" value="NZ_JADPIE010000007.1"/>
</dbReference>
<evidence type="ECO:0000313" key="2">
    <source>
        <dbReference type="Proteomes" id="UP000621436"/>
    </source>
</evidence>
<gene>
    <name evidence="1" type="ORF">I0Q91_11975</name>
</gene>
<dbReference type="Gene3D" id="2.40.160.60">
    <property type="entry name" value="Outer membrane protein transport protein (OMPP1/FadL/TodX)"/>
    <property type="match status" value="1"/>
</dbReference>
<accession>A0A931AW11</accession>
<keyword evidence="2" id="KW-1185">Reference proteome</keyword>
<proteinExistence type="predicted"/>
<comment type="caution">
    <text evidence="1">The sequence shown here is derived from an EMBL/GenBank/DDBJ whole genome shotgun (WGS) entry which is preliminary data.</text>
</comment>
<dbReference type="AlphaFoldDB" id="A0A931AW11"/>
<dbReference type="Proteomes" id="UP000621436">
    <property type="component" value="Unassembled WGS sequence"/>
</dbReference>
<sequence length="374" mass="39943">MLKKIGFFIIVLSLVLLISYEVEAETTLEPLMSAEALARPYGMGGAFTAVSDDPSALVFNPAGLYQSGRVGFLASGGLVADDVFQYGELAETIDNFSEDADSPEDFLDSLPDEVNLTGQGLLGFKLGSAGAGGNFQARVKGEKNDSGASYDYQLLQDGRLGLSGDIFTIPAEVGIASYGVNIRYQRLTRGEYELEINGNDPSQSQWQATDSGLALDGGLMLQMTPMVKLGVMIENLWAADLELAADERVYSYNNGWELDERIPRQEKYSPARSSRIGVSARVPVIGTTLAADIDNFPILTEDKAGDPVLYLGFENDMLFRLVTVRGGTYSEPDGERVFTAGFGLNFAGGSADLGAGFAPGGNRSSIQAAVSLDL</sequence>
<evidence type="ECO:0000313" key="1">
    <source>
        <dbReference type="EMBL" id="MBF8437805.1"/>
    </source>
</evidence>